<dbReference type="AlphaFoldDB" id="A0AAE0I0A7"/>
<comment type="caution">
    <text evidence="3">The sequence shown here is derived from an EMBL/GenBank/DDBJ whole genome shotgun (WGS) entry which is preliminary data.</text>
</comment>
<accession>A0AAE0I0A7</accession>
<feature type="region of interest" description="Disordered" evidence="1">
    <location>
        <begin position="199"/>
        <end position="226"/>
    </location>
</feature>
<evidence type="ECO:0000313" key="3">
    <source>
        <dbReference type="EMBL" id="KAK3315777.1"/>
    </source>
</evidence>
<keyword evidence="4" id="KW-1185">Reference proteome</keyword>
<proteinExistence type="predicted"/>
<organism evidence="3 4">
    <name type="scientific">Apodospora peruviana</name>
    <dbReference type="NCBI Taxonomy" id="516989"/>
    <lineage>
        <taxon>Eukaryota</taxon>
        <taxon>Fungi</taxon>
        <taxon>Dikarya</taxon>
        <taxon>Ascomycota</taxon>
        <taxon>Pezizomycotina</taxon>
        <taxon>Sordariomycetes</taxon>
        <taxon>Sordariomycetidae</taxon>
        <taxon>Sordariales</taxon>
        <taxon>Lasiosphaeriaceae</taxon>
        <taxon>Apodospora</taxon>
    </lineage>
</organism>
<feature type="compositionally biased region" description="Low complexity" evidence="1">
    <location>
        <begin position="201"/>
        <end position="216"/>
    </location>
</feature>
<dbReference type="Proteomes" id="UP001283341">
    <property type="component" value="Unassembled WGS sequence"/>
</dbReference>
<keyword evidence="2" id="KW-1133">Transmembrane helix</keyword>
<dbReference type="EMBL" id="JAUEDM010000005">
    <property type="protein sequence ID" value="KAK3315777.1"/>
    <property type="molecule type" value="Genomic_DNA"/>
</dbReference>
<keyword evidence="2" id="KW-0472">Membrane</keyword>
<reference evidence="3" key="1">
    <citation type="journal article" date="2023" name="Mol. Phylogenet. Evol.">
        <title>Genome-scale phylogeny and comparative genomics of the fungal order Sordariales.</title>
        <authorList>
            <person name="Hensen N."/>
            <person name="Bonometti L."/>
            <person name="Westerberg I."/>
            <person name="Brannstrom I.O."/>
            <person name="Guillou S."/>
            <person name="Cros-Aarteil S."/>
            <person name="Calhoun S."/>
            <person name="Haridas S."/>
            <person name="Kuo A."/>
            <person name="Mondo S."/>
            <person name="Pangilinan J."/>
            <person name="Riley R."/>
            <person name="LaButti K."/>
            <person name="Andreopoulos B."/>
            <person name="Lipzen A."/>
            <person name="Chen C."/>
            <person name="Yan M."/>
            <person name="Daum C."/>
            <person name="Ng V."/>
            <person name="Clum A."/>
            <person name="Steindorff A."/>
            <person name="Ohm R.A."/>
            <person name="Martin F."/>
            <person name="Silar P."/>
            <person name="Natvig D.O."/>
            <person name="Lalanne C."/>
            <person name="Gautier V."/>
            <person name="Ament-Velasquez S.L."/>
            <person name="Kruys A."/>
            <person name="Hutchinson M.I."/>
            <person name="Powell A.J."/>
            <person name="Barry K."/>
            <person name="Miller A.N."/>
            <person name="Grigoriev I.V."/>
            <person name="Debuchy R."/>
            <person name="Gladieux P."/>
            <person name="Hiltunen Thoren M."/>
            <person name="Johannesson H."/>
        </authorList>
    </citation>
    <scope>NUCLEOTIDE SEQUENCE</scope>
    <source>
        <strain evidence="3">CBS 118394</strain>
    </source>
</reference>
<evidence type="ECO:0000313" key="4">
    <source>
        <dbReference type="Proteomes" id="UP001283341"/>
    </source>
</evidence>
<evidence type="ECO:0000256" key="2">
    <source>
        <dbReference type="SAM" id="Phobius"/>
    </source>
</evidence>
<gene>
    <name evidence="3" type="ORF">B0H66DRAFT_270756</name>
</gene>
<evidence type="ECO:0000256" key="1">
    <source>
        <dbReference type="SAM" id="MobiDB-lite"/>
    </source>
</evidence>
<feature type="region of interest" description="Disordered" evidence="1">
    <location>
        <begin position="326"/>
        <end position="348"/>
    </location>
</feature>
<keyword evidence="2" id="KW-0812">Transmembrane</keyword>
<reference evidence="3" key="2">
    <citation type="submission" date="2023-06" db="EMBL/GenBank/DDBJ databases">
        <authorList>
            <consortium name="Lawrence Berkeley National Laboratory"/>
            <person name="Haridas S."/>
            <person name="Hensen N."/>
            <person name="Bonometti L."/>
            <person name="Westerberg I."/>
            <person name="Brannstrom I.O."/>
            <person name="Guillou S."/>
            <person name="Cros-Aarteil S."/>
            <person name="Calhoun S."/>
            <person name="Kuo A."/>
            <person name="Mondo S."/>
            <person name="Pangilinan J."/>
            <person name="Riley R."/>
            <person name="Labutti K."/>
            <person name="Andreopoulos B."/>
            <person name="Lipzen A."/>
            <person name="Chen C."/>
            <person name="Yanf M."/>
            <person name="Daum C."/>
            <person name="Ng V."/>
            <person name="Clum A."/>
            <person name="Steindorff A."/>
            <person name="Ohm R."/>
            <person name="Martin F."/>
            <person name="Silar P."/>
            <person name="Natvig D."/>
            <person name="Lalanne C."/>
            <person name="Gautier V."/>
            <person name="Ament-Velasquez S.L."/>
            <person name="Kruys A."/>
            <person name="Hutchinson M.I."/>
            <person name="Powell A.J."/>
            <person name="Barry K."/>
            <person name="Miller A.N."/>
            <person name="Grigoriev I.V."/>
            <person name="Debuchy R."/>
            <person name="Gladieux P."/>
            <person name="Thoren M.H."/>
            <person name="Johannesson H."/>
        </authorList>
    </citation>
    <scope>NUCLEOTIDE SEQUENCE</scope>
    <source>
        <strain evidence="3">CBS 118394</strain>
    </source>
</reference>
<sequence length="348" mass="36305">MSSIMTSTTVTTSTTTNPILLGPLTTTFTPPASCASSTGIHIVATYCGPDDPNPAGCVYWAEGPIQPATECYPPKHNPTVRRYYSPGLCPSGYTPGCTSRAIVETTVTETIYTCCPTALGYDFSCGQIEYAWQRTLGCTVSLQGKSLGESSSETLSFTGVTFVDDHLTTRMISTARTELGMGAMGIEVRFRSGDFDESQIAAQTSSRTSSASDSTGTAGGKATGGQVNDVGLSKGAAAGIGVSAAIVAVLLVGLGVYAWRRKRRSRAGYEAGATHDALGADEKGSPAKAEVQPSSIYQPALYEVSGQDMPAELGPNDLAELEVPSVHEPQAELDAPSVHERVHRQSGG</sequence>
<feature type="transmembrane region" description="Helical" evidence="2">
    <location>
        <begin position="236"/>
        <end position="259"/>
    </location>
</feature>
<name>A0AAE0I0A7_9PEZI</name>
<protein>
    <submittedName>
        <fullName evidence="3">Uncharacterized protein</fullName>
    </submittedName>
</protein>